<protein>
    <submittedName>
        <fullName evidence="2">Uncharacterized protein</fullName>
    </submittedName>
</protein>
<dbReference type="GeneID" id="87845886"/>
<name>A0AAE0LVN8_9PEZI</name>
<dbReference type="AlphaFoldDB" id="A0AAE0LVN8"/>
<keyword evidence="3" id="KW-1185">Reference proteome</keyword>
<dbReference type="EMBL" id="JAUEPN010000002">
    <property type="protein sequence ID" value="KAK3299060.1"/>
    <property type="molecule type" value="Genomic_DNA"/>
</dbReference>
<evidence type="ECO:0000256" key="1">
    <source>
        <dbReference type="SAM" id="MobiDB-lite"/>
    </source>
</evidence>
<dbReference type="Proteomes" id="UP001278766">
    <property type="component" value="Unassembled WGS sequence"/>
</dbReference>
<organism evidence="2 3">
    <name type="scientific">Chaetomium fimeti</name>
    <dbReference type="NCBI Taxonomy" id="1854472"/>
    <lineage>
        <taxon>Eukaryota</taxon>
        <taxon>Fungi</taxon>
        <taxon>Dikarya</taxon>
        <taxon>Ascomycota</taxon>
        <taxon>Pezizomycotina</taxon>
        <taxon>Sordariomycetes</taxon>
        <taxon>Sordariomycetidae</taxon>
        <taxon>Sordariales</taxon>
        <taxon>Chaetomiaceae</taxon>
        <taxon>Chaetomium</taxon>
    </lineage>
</organism>
<feature type="region of interest" description="Disordered" evidence="1">
    <location>
        <begin position="36"/>
        <end position="56"/>
    </location>
</feature>
<accession>A0AAE0LVN8</accession>
<feature type="compositionally biased region" description="Gly residues" evidence="1">
    <location>
        <begin position="190"/>
        <end position="200"/>
    </location>
</feature>
<sequence>MHAISRQKVVGILVGCETWMNRRDILGFRNQQPSVPLFHGPPRANPKLPQTPRQRLSDPCPCSRSPFVVQGSGLGFGPPRPLVNELARDGWRCIIKVHICQCRQNNHNALSMSSFSQCQPEGGRFLLENPDGQAWDHPSWAIRAALRKGAVVSRGKDTKASLGELPCTSMSMHRIRPDCKLQGHRQGSIAGSGVGPGSAEGSGVEWPRSDVGRELKLDRWPILTSETWFVTAMWMSCRCQPPSRPVPPQGASVTPPCSSPVQTSSCGCGPRGPFDACLDLTLRTLSCLSKHWPGKRQACRGAGKGQRNPKGPGGSVKGRARGVILVLPQESPLAYKMGSINAGGSCLSLPSRVLFPQPNQPASIDRETGESLTLTT</sequence>
<reference evidence="2" key="2">
    <citation type="submission" date="2023-06" db="EMBL/GenBank/DDBJ databases">
        <authorList>
            <consortium name="Lawrence Berkeley National Laboratory"/>
            <person name="Haridas S."/>
            <person name="Hensen N."/>
            <person name="Bonometti L."/>
            <person name="Westerberg I."/>
            <person name="Brannstrom I.O."/>
            <person name="Guillou S."/>
            <person name="Cros-Aarteil S."/>
            <person name="Calhoun S."/>
            <person name="Kuo A."/>
            <person name="Mondo S."/>
            <person name="Pangilinan J."/>
            <person name="Riley R."/>
            <person name="Labutti K."/>
            <person name="Andreopoulos B."/>
            <person name="Lipzen A."/>
            <person name="Chen C."/>
            <person name="Yanf M."/>
            <person name="Daum C."/>
            <person name="Ng V."/>
            <person name="Clum A."/>
            <person name="Steindorff A."/>
            <person name="Ohm R."/>
            <person name="Martin F."/>
            <person name="Silar P."/>
            <person name="Natvig D."/>
            <person name="Lalanne C."/>
            <person name="Gautier V."/>
            <person name="Ament-Velasquez S.L."/>
            <person name="Kruys A."/>
            <person name="Hutchinson M.I."/>
            <person name="Powell A.J."/>
            <person name="Barry K."/>
            <person name="Miller A.N."/>
            <person name="Grigoriev I.V."/>
            <person name="Debuchy R."/>
            <person name="Gladieux P."/>
            <person name="Thoren M.H."/>
            <person name="Johannesson H."/>
        </authorList>
    </citation>
    <scope>NUCLEOTIDE SEQUENCE</scope>
    <source>
        <strain evidence="2">CBS 168.71</strain>
    </source>
</reference>
<evidence type="ECO:0000313" key="2">
    <source>
        <dbReference type="EMBL" id="KAK3299060.1"/>
    </source>
</evidence>
<proteinExistence type="predicted"/>
<feature type="region of interest" description="Disordered" evidence="1">
    <location>
        <begin position="186"/>
        <end position="207"/>
    </location>
</feature>
<feature type="region of interest" description="Disordered" evidence="1">
    <location>
        <begin position="295"/>
        <end position="318"/>
    </location>
</feature>
<evidence type="ECO:0000313" key="3">
    <source>
        <dbReference type="Proteomes" id="UP001278766"/>
    </source>
</evidence>
<comment type="caution">
    <text evidence="2">The sequence shown here is derived from an EMBL/GenBank/DDBJ whole genome shotgun (WGS) entry which is preliminary data.</text>
</comment>
<gene>
    <name evidence="2" type="ORF">B0H64DRAFT_89404</name>
</gene>
<reference evidence="2" key="1">
    <citation type="journal article" date="2023" name="Mol. Phylogenet. Evol.">
        <title>Genome-scale phylogeny and comparative genomics of the fungal order Sordariales.</title>
        <authorList>
            <person name="Hensen N."/>
            <person name="Bonometti L."/>
            <person name="Westerberg I."/>
            <person name="Brannstrom I.O."/>
            <person name="Guillou S."/>
            <person name="Cros-Aarteil S."/>
            <person name="Calhoun S."/>
            <person name="Haridas S."/>
            <person name="Kuo A."/>
            <person name="Mondo S."/>
            <person name="Pangilinan J."/>
            <person name="Riley R."/>
            <person name="LaButti K."/>
            <person name="Andreopoulos B."/>
            <person name="Lipzen A."/>
            <person name="Chen C."/>
            <person name="Yan M."/>
            <person name="Daum C."/>
            <person name="Ng V."/>
            <person name="Clum A."/>
            <person name="Steindorff A."/>
            <person name="Ohm R.A."/>
            <person name="Martin F."/>
            <person name="Silar P."/>
            <person name="Natvig D.O."/>
            <person name="Lalanne C."/>
            <person name="Gautier V."/>
            <person name="Ament-Velasquez S.L."/>
            <person name="Kruys A."/>
            <person name="Hutchinson M.I."/>
            <person name="Powell A.J."/>
            <person name="Barry K."/>
            <person name="Miller A.N."/>
            <person name="Grigoriev I.V."/>
            <person name="Debuchy R."/>
            <person name="Gladieux P."/>
            <person name="Hiltunen Thoren M."/>
            <person name="Johannesson H."/>
        </authorList>
    </citation>
    <scope>NUCLEOTIDE SEQUENCE</scope>
    <source>
        <strain evidence="2">CBS 168.71</strain>
    </source>
</reference>
<feature type="region of interest" description="Disordered" evidence="1">
    <location>
        <begin position="357"/>
        <end position="376"/>
    </location>
</feature>
<dbReference type="RefSeq" id="XP_062662574.1">
    <property type="nucleotide sequence ID" value="XM_062808938.1"/>
</dbReference>